<dbReference type="AlphaFoldDB" id="A0A5M3WXK2"/>
<comment type="caution">
    <text evidence="2">The sequence shown here is derived from an EMBL/GenBank/DDBJ whole genome shotgun (WGS) entry which is preliminary data.</text>
</comment>
<evidence type="ECO:0000313" key="2">
    <source>
        <dbReference type="EMBL" id="GES14197.1"/>
    </source>
</evidence>
<feature type="region of interest" description="Disordered" evidence="1">
    <location>
        <begin position="1"/>
        <end position="32"/>
    </location>
</feature>
<dbReference type="EMBL" id="BLAE01000055">
    <property type="protein sequence ID" value="GES14197.1"/>
    <property type="molecule type" value="Genomic_DNA"/>
</dbReference>
<organism evidence="2 3">
    <name type="scientific">Acrocarpospora macrocephala</name>
    <dbReference type="NCBI Taxonomy" id="150177"/>
    <lineage>
        <taxon>Bacteria</taxon>
        <taxon>Bacillati</taxon>
        <taxon>Actinomycetota</taxon>
        <taxon>Actinomycetes</taxon>
        <taxon>Streptosporangiales</taxon>
        <taxon>Streptosporangiaceae</taxon>
        <taxon>Acrocarpospora</taxon>
    </lineage>
</organism>
<reference evidence="2 3" key="1">
    <citation type="submission" date="2019-10" db="EMBL/GenBank/DDBJ databases">
        <title>Whole genome shotgun sequence of Acrocarpospora macrocephala NBRC 16266.</title>
        <authorList>
            <person name="Ichikawa N."/>
            <person name="Kimura A."/>
            <person name="Kitahashi Y."/>
            <person name="Komaki H."/>
            <person name="Oguchi A."/>
        </authorList>
    </citation>
    <scope>NUCLEOTIDE SEQUENCE [LARGE SCALE GENOMIC DNA]</scope>
    <source>
        <strain evidence="2 3">NBRC 16266</strain>
    </source>
</reference>
<evidence type="ECO:0000313" key="3">
    <source>
        <dbReference type="Proteomes" id="UP000331127"/>
    </source>
</evidence>
<protein>
    <submittedName>
        <fullName evidence="2">Uncharacterized protein</fullName>
    </submittedName>
</protein>
<proteinExistence type="predicted"/>
<evidence type="ECO:0000256" key="1">
    <source>
        <dbReference type="SAM" id="MobiDB-lite"/>
    </source>
</evidence>
<accession>A0A5M3WXK2</accession>
<keyword evidence="3" id="KW-1185">Reference proteome</keyword>
<sequence>MDKSPKGDGTPEPDCESPEPEGPAPGRGDHRRRWLRRVVRIGTGATVLIRLYITIRDSWPE</sequence>
<dbReference type="Proteomes" id="UP000331127">
    <property type="component" value="Unassembled WGS sequence"/>
</dbReference>
<gene>
    <name evidence="2" type="ORF">Amac_077940</name>
</gene>
<name>A0A5M3WXK2_9ACTN</name>